<dbReference type="Proteomes" id="UP000191663">
    <property type="component" value="Unassembled WGS sequence"/>
</dbReference>
<evidence type="ECO:0000313" key="3">
    <source>
        <dbReference type="Proteomes" id="UP000191663"/>
    </source>
</evidence>
<evidence type="ECO:0008006" key="4">
    <source>
        <dbReference type="Google" id="ProtNLM"/>
    </source>
</evidence>
<organism evidence="2 3">
    <name type="scientific">candidate division WOR-3 bacterium 4484_100</name>
    <dbReference type="NCBI Taxonomy" id="1936077"/>
    <lineage>
        <taxon>Bacteria</taxon>
        <taxon>Bacteria division WOR-3</taxon>
    </lineage>
</organism>
<accession>A0A1V4QEW6</accession>
<feature type="signal peptide" evidence="1">
    <location>
        <begin position="1"/>
        <end position="21"/>
    </location>
</feature>
<dbReference type="EMBL" id="MUKB01000064">
    <property type="protein sequence ID" value="OPX17900.1"/>
    <property type="molecule type" value="Genomic_DNA"/>
</dbReference>
<evidence type="ECO:0000256" key="1">
    <source>
        <dbReference type="SAM" id="SignalP"/>
    </source>
</evidence>
<comment type="caution">
    <text evidence="2">The sequence shown here is derived from an EMBL/GenBank/DDBJ whole genome shotgun (WGS) entry which is preliminary data.</text>
</comment>
<reference evidence="3" key="1">
    <citation type="submission" date="2017-01" db="EMBL/GenBank/DDBJ databases">
        <title>Novel pathways for hydrocarbon cycling and metabolic interdependencies in hydrothermal sediment communities.</title>
        <authorList>
            <person name="Dombrowski N."/>
            <person name="Seitz K."/>
            <person name="Teske A."/>
            <person name="Baker B."/>
        </authorList>
    </citation>
    <scope>NUCLEOTIDE SEQUENCE [LARGE SCALE GENOMIC DNA]</scope>
</reference>
<feature type="chain" id="PRO_5012686156" description="Outer membrane protein beta-barrel domain-containing protein" evidence="1">
    <location>
        <begin position="22"/>
        <end position="205"/>
    </location>
</feature>
<gene>
    <name evidence="2" type="ORF">BXT86_04020</name>
</gene>
<evidence type="ECO:0000313" key="2">
    <source>
        <dbReference type="EMBL" id="OPX17900.1"/>
    </source>
</evidence>
<name>A0A1V4QEW6_UNCW3</name>
<dbReference type="AlphaFoldDB" id="A0A1V4QEW6"/>
<sequence length="205" mass="22445">MKKIILIFSLLVGYSTAQCLGAPLTTRIGIKLGINPGFYNYDDGLDKFTGTGFHIGFGMGTDFMSLISLDMTPQWRSTSYGRDEVLGYHSYSYTNIYFPIFIALKGGLIPVVSPYLGLGLGINIRASGKERLEFNNGTAIEDDIGGGGVSGIGIFGLGLEFKFLNFRVPLEFTANINGSADDPNTENRTEENIDYHISTGFYYSH</sequence>
<protein>
    <recommendedName>
        <fullName evidence="4">Outer membrane protein beta-barrel domain-containing protein</fullName>
    </recommendedName>
</protein>
<proteinExistence type="predicted"/>
<keyword evidence="1" id="KW-0732">Signal</keyword>